<reference evidence="2 3" key="1">
    <citation type="journal article" date="2021" name="J. Hered.">
        <title>A chromosome-level genome assembly of the parasitoid wasp, Cotesia glomerata (Hymenoptera: Braconidae).</title>
        <authorList>
            <person name="Pinto B.J."/>
            <person name="Weis J.J."/>
            <person name="Gamble T."/>
            <person name="Ode P.J."/>
            <person name="Paul R."/>
            <person name="Zaspel J.M."/>
        </authorList>
    </citation>
    <scope>NUCLEOTIDE SEQUENCE [LARGE SCALE GENOMIC DNA]</scope>
    <source>
        <strain evidence="2">CgM1</strain>
    </source>
</reference>
<name>A0AAV7IAP8_COTGL</name>
<dbReference type="Proteomes" id="UP000826195">
    <property type="component" value="Unassembled WGS sequence"/>
</dbReference>
<organism evidence="2 3">
    <name type="scientific">Cotesia glomerata</name>
    <name type="common">Lepidopteran parasitic wasp</name>
    <name type="synonym">Apanteles glomeratus</name>
    <dbReference type="NCBI Taxonomy" id="32391"/>
    <lineage>
        <taxon>Eukaryota</taxon>
        <taxon>Metazoa</taxon>
        <taxon>Ecdysozoa</taxon>
        <taxon>Arthropoda</taxon>
        <taxon>Hexapoda</taxon>
        <taxon>Insecta</taxon>
        <taxon>Pterygota</taxon>
        <taxon>Neoptera</taxon>
        <taxon>Endopterygota</taxon>
        <taxon>Hymenoptera</taxon>
        <taxon>Apocrita</taxon>
        <taxon>Ichneumonoidea</taxon>
        <taxon>Braconidae</taxon>
        <taxon>Microgastrinae</taxon>
        <taxon>Cotesia</taxon>
    </lineage>
</organism>
<dbReference type="EMBL" id="JAHXZJ010002237">
    <property type="protein sequence ID" value="KAH0547307.1"/>
    <property type="molecule type" value="Genomic_DNA"/>
</dbReference>
<keyword evidence="1" id="KW-0732">Signal</keyword>
<dbReference type="AlphaFoldDB" id="A0AAV7IAP8"/>
<comment type="caution">
    <text evidence="2">The sequence shown here is derived from an EMBL/GenBank/DDBJ whole genome shotgun (WGS) entry which is preliminary data.</text>
</comment>
<protein>
    <recommendedName>
        <fullName evidence="4">Secreted protein</fullName>
    </recommendedName>
</protein>
<keyword evidence="3" id="KW-1185">Reference proteome</keyword>
<sequence length="153" mass="17476">MRKGRTAGWVFIVASVSLLTDGDGFTILATRLRTAWAFGYGIERIQCVYQERPRWIGVLIKTELSSSQRKWTRRNNFLTQSSRVSFQPPSPKRLTNFCLHHSFYSFLGLLFKLISPKLTSAISIPSASSPIEGNWLPILFFCKTAKCSMFYVQ</sequence>
<gene>
    <name evidence="2" type="ORF">KQX54_018615</name>
</gene>
<evidence type="ECO:0000313" key="2">
    <source>
        <dbReference type="EMBL" id="KAH0547307.1"/>
    </source>
</evidence>
<evidence type="ECO:0000256" key="1">
    <source>
        <dbReference type="SAM" id="SignalP"/>
    </source>
</evidence>
<evidence type="ECO:0008006" key="4">
    <source>
        <dbReference type="Google" id="ProtNLM"/>
    </source>
</evidence>
<proteinExistence type="predicted"/>
<accession>A0AAV7IAP8</accession>
<feature type="signal peptide" evidence="1">
    <location>
        <begin position="1"/>
        <end position="24"/>
    </location>
</feature>
<feature type="chain" id="PRO_5043496402" description="Secreted protein" evidence="1">
    <location>
        <begin position="25"/>
        <end position="153"/>
    </location>
</feature>
<evidence type="ECO:0000313" key="3">
    <source>
        <dbReference type="Proteomes" id="UP000826195"/>
    </source>
</evidence>